<dbReference type="GO" id="GO:0140359">
    <property type="term" value="F:ABC-type transporter activity"/>
    <property type="evidence" value="ECO:0007669"/>
    <property type="project" value="InterPro"/>
</dbReference>
<evidence type="ECO:0000256" key="3">
    <source>
        <dbReference type="ARBA" id="ARBA00022989"/>
    </source>
</evidence>
<feature type="transmembrane region" description="Helical" evidence="5">
    <location>
        <begin position="228"/>
        <end position="246"/>
    </location>
</feature>
<dbReference type="PANTHER" id="PTHR43229">
    <property type="entry name" value="NODULATION PROTEIN J"/>
    <property type="match status" value="1"/>
</dbReference>
<keyword evidence="3 5" id="KW-1133">Transmembrane helix</keyword>
<feature type="transmembrane region" description="Helical" evidence="5">
    <location>
        <begin position="104"/>
        <end position="128"/>
    </location>
</feature>
<dbReference type="PIRSF" id="PIRSF006648">
    <property type="entry name" value="DrrB"/>
    <property type="match status" value="1"/>
</dbReference>
<proteinExistence type="predicted"/>
<dbReference type="InterPro" id="IPR013525">
    <property type="entry name" value="ABC2_TM"/>
</dbReference>
<evidence type="ECO:0000259" key="6">
    <source>
        <dbReference type="Pfam" id="PF01061"/>
    </source>
</evidence>
<dbReference type="InterPro" id="IPR051784">
    <property type="entry name" value="Nod_factor_ABC_transporter"/>
</dbReference>
<feature type="transmembrane region" description="Helical" evidence="5">
    <location>
        <begin position="170"/>
        <end position="191"/>
    </location>
</feature>
<dbReference type="EMBL" id="CAFBLU010000012">
    <property type="protein sequence ID" value="CAB4874043.1"/>
    <property type="molecule type" value="Genomic_DNA"/>
</dbReference>
<protein>
    <submittedName>
        <fullName evidence="7">Unannotated protein</fullName>
    </submittedName>
</protein>
<evidence type="ECO:0000256" key="2">
    <source>
        <dbReference type="ARBA" id="ARBA00022692"/>
    </source>
</evidence>
<gene>
    <name evidence="7" type="ORF">UFOPK3444_00904</name>
</gene>
<keyword evidence="4 5" id="KW-0472">Membrane</keyword>
<comment type="subcellular location">
    <subcellularLocation>
        <location evidence="1">Membrane</location>
        <topology evidence="1">Multi-pass membrane protein</topology>
    </subcellularLocation>
</comment>
<feature type="domain" description="ABC-2 type transporter transmembrane" evidence="6">
    <location>
        <begin position="9"/>
        <end position="218"/>
    </location>
</feature>
<feature type="transmembrane region" description="Helical" evidence="5">
    <location>
        <begin position="140"/>
        <end position="163"/>
    </location>
</feature>
<reference evidence="7" key="1">
    <citation type="submission" date="2020-05" db="EMBL/GenBank/DDBJ databases">
        <authorList>
            <person name="Chiriac C."/>
            <person name="Salcher M."/>
            <person name="Ghai R."/>
            <person name="Kavagutti S V."/>
        </authorList>
    </citation>
    <scope>NUCLEOTIDE SEQUENCE</scope>
</reference>
<dbReference type="GO" id="GO:0043190">
    <property type="term" value="C:ATP-binding cassette (ABC) transporter complex"/>
    <property type="evidence" value="ECO:0007669"/>
    <property type="project" value="InterPro"/>
</dbReference>
<dbReference type="PANTHER" id="PTHR43229:SF2">
    <property type="entry name" value="NODULATION PROTEIN J"/>
    <property type="match status" value="1"/>
</dbReference>
<feature type="transmembrane region" description="Helical" evidence="5">
    <location>
        <begin position="58"/>
        <end position="83"/>
    </location>
</feature>
<evidence type="ECO:0000313" key="7">
    <source>
        <dbReference type="EMBL" id="CAB4874043.1"/>
    </source>
</evidence>
<organism evidence="7">
    <name type="scientific">freshwater metagenome</name>
    <dbReference type="NCBI Taxonomy" id="449393"/>
    <lineage>
        <taxon>unclassified sequences</taxon>
        <taxon>metagenomes</taxon>
        <taxon>ecological metagenomes</taxon>
    </lineage>
</organism>
<sequence length="254" mass="26766">MSERQVVPALIRRALNELIRVPGAAIPGVLAPTIFMLGLTAVFGQVTHLPGFNGLDQYIAFVLPVGLLQGAGFTGAATGVNMARDIEQGWFDRLLLAPVSRPMLLAGIVGSASLRALIPTTTLVLVGMAFGVKFPGVAELFIAASLVMILAACTACWGAIIALKFRTQQAAPLMQIGSFVAVLFTAAYAPIGMLQPWLHTVATINPVNYVLTGVRQGFIGSVTWADTWPAYVAGFGLLAVLGTFAVRGMRRTGQ</sequence>
<dbReference type="Pfam" id="PF01061">
    <property type="entry name" value="ABC2_membrane"/>
    <property type="match status" value="1"/>
</dbReference>
<evidence type="ECO:0000256" key="4">
    <source>
        <dbReference type="ARBA" id="ARBA00023136"/>
    </source>
</evidence>
<feature type="transmembrane region" description="Helical" evidence="5">
    <location>
        <begin position="21"/>
        <end position="46"/>
    </location>
</feature>
<name>A0A6J7E2R6_9ZZZZ</name>
<accession>A0A6J7E2R6</accession>
<evidence type="ECO:0000256" key="1">
    <source>
        <dbReference type="ARBA" id="ARBA00004141"/>
    </source>
</evidence>
<dbReference type="AlphaFoldDB" id="A0A6J7E2R6"/>
<dbReference type="InterPro" id="IPR000412">
    <property type="entry name" value="ABC_2_transport"/>
</dbReference>
<evidence type="ECO:0000256" key="5">
    <source>
        <dbReference type="SAM" id="Phobius"/>
    </source>
</evidence>
<keyword evidence="2 5" id="KW-0812">Transmembrane</keyword>